<feature type="compositionally biased region" description="Low complexity" evidence="1">
    <location>
        <begin position="525"/>
        <end position="535"/>
    </location>
</feature>
<name>A0A9J6GT70_HAELO</name>
<organism evidence="2 3">
    <name type="scientific">Haemaphysalis longicornis</name>
    <name type="common">Bush tick</name>
    <dbReference type="NCBI Taxonomy" id="44386"/>
    <lineage>
        <taxon>Eukaryota</taxon>
        <taxon>Metazoa</taxon>
        <taxon>Ecdysozoa</taxon>
        <taxon>Arthropoda</taxon>
        <taxon>Chelicerata</taxon>
        <taxon>Arachnida</taxon>
        <taxon>Acari</taxon>
        <taxon>Parasitiformes</taxon>
        <taxon>Ixodida</taxon>
        <taxon>Ixodoidea</taxon>
        <taxon>Ixodidae</taxon>
        <taxon>Haemaphysalinae</taxon>
        <taxon>Haemaphysalis</taxon>
    </lineage>
</organism>
<feature type="compositionally biased region" description="Basic and acidic residues" evidence="1">
    <location>
        <begin position="536"/>
        <end position="550"/>
    </location>
</feature>
<evidence type="ECO:0000256" key="1">
    <source>
        <dbReference type="SAM" id="MobiDB-lite"/>
    </source>
</evidence>
<gene>
    <name evidence="2" type="ORF">HPB48_010537</name>
</gene>
<dbReference type="EMBL" id="JABSTR010000011">
    <property type="protein sequence ID" value="KAH9381718.1"/>
    <property type="molecule type" value="Genomic_DNA"/>
</dbReference>
<feature type="region of interest" description="Disordered" evidence="1">
    <location>
        <begin position="416"/>
        <end position="695"/>
    </location>
</feature>
<keyword evidence="3" id="KW-1185">Reference proteome</keyword>
<feature type="compositionally biased region" description="Basic residues" evidence="1">
    <location>
        <begin position="682"/>
        <end position="695"/>
    </location>
</feature>
<accession>A0A9J6GT70</accession>
<feature type="compositionally biased region" description="Basic and acidic residues" evidence="1">
    <location>
        <begin position="477"/>
        <end position="486"/>
    </location>
</feature>
<proteinExistence type="predicted"/>
<evidence type="ECO:0000313" key="3">
    <source>
        <dbReference type="Proteomes" id="UP000821853"/>
    </source>
</evidence>
<feature type="compositionally biased region" description="Basic and acidic residues" evidence="1">
    <location>
        <begin position="269"/>
        <end position="299"/>
    </location>
</feature>
<feature type="compositionally biased region" description="Low complexity" evidence="1">
    <location>
        <begin position="359"/>
        <end position="370"/>
    </location>
</feature>
<protein>
    <submittedName>
        <fullName evidence="2">Uncharacterized protein</fullName>
    </submittedName>
</protein>
<feature type="compositionally biased region" description="Basic and acidic residues" evidence="1">
    <location>
        <begin position="664"/>
        <end position="674"/>
    </location>
</feature>
<feature type="region of interest" description="Disordered" evidence="1">
    <location>
        <begin position="26"/>
        <end position="45"/>
    </location>
</feature>
<sequence length="695" mass="75392">MNRNDSHTAPSARYVAVESEQSLLYQNEASPTKADLGSDSSLTEEYQDDFGDEAVVEVDQVHRDNVSAEDKDSVELAVPAMVLEQAGTEETGLEQPLTEGHADGVAGGSLEDQPTIIIWQHPGLPTLPQEDIVSAEDKDTAEDSLSVMVLEQADTKEESLDWPPMEDQTSELPGDYESERGSVESQPAIIIWRHPGLPASPEDTQAKAAPFVPTVETGRLEQVNLDADRLAQTMQASILPADEQAMSHVPEHDTGTPVCNVEDSVVERTETTELRGHKDSDDTKQTQDAERVENVKDDTNALATTPLRDSSVEAELECAATIQEQSTDSTEGYYEGTSKWETLSEELTPPSSPLRGEDSSSVQASAASTVQDIQPVDSILEPQDIEVASVIEISTEEILVDAAAEDVCTQFETRHEELANEGASQLNLNLPTDNAAASPVPSLPSEDTCTDVLQQVAPIDLSLHHPVPPSPLSSKENPPRSSHEELEAAISRLTLTPETDQRTASTHPMTTEVRSPGLPDRPCESLTTDLSGTTTKDTEQLPRPTPERSVLEPSEVNPEDSQTSAPPTLPASETDGEKLSSDNTESAQLIDETIDETPLEPSTSSRKRKPAGRRQATRRRAANSPAEPAPPSKRARVQSSEVSPAEPETKEPESAVAKPKRKKQSAEECPKADAEPVMPLRRSTRSRKQTQRFCF</sequence>
<feature type="compositionally biased region" description="Basic residues" evidence="1">
    <location>
        <begin position="605"/>
        <end position="621"/>
    </location>
</feature>
<feature type="compositionally biased region" description="Polar residues" evidence="1">
    <location>
        <begin position="422"/>
        <end position="432"/>
    </location>
</feature>
<feature type="region of interest" description="Disordered" evidence="1">
    <location>
        <begin position="342"/>
        <end position="370"/>
    </location>
</feature>
<feature type="region of interest" description="Disordered" evidence="1">
    <location>
        <begin position="269"/>
        <end position="312"/>
    </location>
</feature>
<dbReference type="VEuPathDB" id="VectorBase:HLOH_040906"/>
<comment type="caution">
    <text evidence="2">The sequence shown here is derived from an EMBL/GenBank/DDBJ whole genome shotgun (WGS) entry which is preliminary data.</text>
</comment>
<dbReference type="Proteomes" id="UP000821853">
    <property type="component" value="Chromosome 9"/>
</dbReference>
<feature type="region of interest" description="Disordered" evidence="1">
    <location>
        <begin position="90"/>
        <end position="109"/>
    </location>
</feature>
<reference evidence="2 3" key="1">
    <citation type="journal article" date="2020" name="Cell">
        <title>Large-Scale Comparative Analyses of Tick Genomes Elucidate Their Genetic Diversity and Vector Capacities.</title>
        <authorList>
            <consortium name="Tick Genome and Microbiome Consortium (TIGMIC)"/>
            <person name="Jia N."/>
            <person name="Wang J."/>
            <person name="Shi W."/>
            <person name="Du L."/>
            <person name="Sun Y."/>
            <person name="Zhan W."/>
            <person name="Jiang J.F."/>
            <person name="Wang Q."/>
            <person name="Zhang B."/>
            <person name="Ji P."/>
            <person name="Bell-Sakyi L."/>
            <person name="Cui X.M."/>
            <person name="Yuan T.T."/>
            <person name="Jiang B.G."/>
            <person name="Yang W.F."/>
            <person name="Lam T.T."/>
            <person name="Chang Q.C."/>
            <person name="Ding S.J."/>
            <person name="Wang X.J."/>
            <person name="Zhu J.G."/>
            <person name="Ruan X.D."/>
            <person name="Zhao L."/>
            <person name="Wei J.T."/>
            <person name="Ye R.Z."/>
            <person name="Que T.C."/>
            <person name="Du C.H."/>
            <person name="Zhou Y.H."/>
            <person name="Cheng J.X."/>
            <person name="Dai P.F."/>
            <person name="Guo W.B."/>
            <person name="Han X.H."/>
            <person name="Huang E.J."/>
            <person name="Li L.F."/>
            <person name="Wei W."/>
            <person name="Gao Y.C."/>
            <person name="Liu J.Z."/>
            <person name="Shao H.Z."/>
            <person name="Wang X."/>
            <person name="Wang C.C."/>
            <person name="Yang T.C."/>
            <person name="Huo Q.B."/>
            <person name="Li W."/>
            <person name="Chen H.Y."/>
            <person name="Chen S.E."/>
            <person name="Zhou L.G."/>
            <person name="Ni X.B."/>
            <person name="Tian J.H."/>
            <person name="Sheng Y."/>
            <person name="Liu T."/>
            <person name="Pan Y.S."/>
            <person name="Xia L.Y."/>
            <person name="Li J."/>
            <person name="Zhao F."/>
            <person name="Cao W.C."/>
        </authorList>
    </citation>
    <scope>NUCLEOTIDE SEQUENCE [LARGE SCALE GENOMIC DNA]</scope>
    <source>
        <strain evidence="2">HaeL-2018</strain>
    </source>
</reference>
<feature type="region of interest" description="Disordered" evidence="1">
    <location>
        <begin position="154"/>
        <end position="182"/>
    </location>
</feature>
<dbReference type="AlphaFoldDB" id="A0A9J6GT70"/>
<feature type="compositionally biased region" description="Polar residues" evidence="1">
    <location>
        <begin position="493"/>
        <end position="513"/>
    </location>
</feature>
<evidence type="ECO:0000313" key="2">
    <source>
        <dbReference type="EMBL" id="KAH9381718.1"/>
    </source>
</evidence>